<organism evidence="2 3">
    <name type="scientific">Caballeronia pedi</name>
    <dbReference type="NCBI Taxonomy" id="1777141"/>
    <lineage>
        <taxon>Bacteria</taxon>
        <taxon>Pseudomonadati</taxon>
        <taxon>Pseudomonadota</taxon>
        <taxon>Betaproteobacteria</taxon>
        <taxon>Burkholderiales</taxon>
        <taxon>Burkholderiaceae</taxon>
        <taxon>Caballeronia</taxon>
    </lineage>
</organism>
<evidence type="ECO:0000256" key="1">
    <source>
        <dbReference type="SAM" id="Phobius"/>
    </source>
</evidence>
<feature type="transmembrane region" description="Helical" evidence="1">
    <location>
        <begin position="49"/>
        <end position="69"/>
    </location>
</feature>
<dbReference type="EMBL" id="FCOE02000004">
    <property type="protein sequence ID" value="SAK50355.1"/>
    <property type="molecule type" value="Genomic_DNA"/>
</dbReference>
<comment type="caution">
    <text evidence="2">The sequence shown here is derived from an EMBL/GenBank/DDBJ whole genome shotgun (WGS) entry which is preliminary data.</text>
</comment>
<dbReference type="STRING" id="1777141.AWB80_01427"/>
<feature type="transmembrane region" description="Helical" evidence="1">
    <location>
        <begin position="141"/>
        <end position="164"/>
    </location>
</feature>
<gene>
    <name evidence="2" type="ORF">AWB80_01427</name>
</gene>
<feature type="transmembrane region" description="Helical" evidence="1">
    <location>
        <begin position="81"/>
        <end position="104"/>
    </location>
</feature>
<evidence type="ECO:0008006" key="4">
    <source>
        <dbReference type="Google" id="ProtNLM"/>
    </source>
</evidence>
<keyword evidence="1" id="KW-1133">Transmembrane helix</keyword>
<feature type="transmembrane region" description="Helical" evidence="1">
    <location>
        <begin position="286"/>
        <end position="304"/>
    </location>
</feature>
<feature type="transmembrane region" description="Helical" evidence="1">
    <location>
        <begin position="170"/>
        <end position="194"/>
    </location>
</feature>
<keyword evidence="1" id="KW-0472">Membrane</keyword>
<evidence type="ECO:0000313" key="3">
    <source>
        <dbReference type="Proteomes" id="UP000054911"/>
    </source>
</evidence>
<name>A0A157ZXX5_9BURK</name>
<keyword evidence="1" id="KW-0812">Transmembrane</keyword>
<keyword evidence="3" id="KW-1185">Reference proteome</keyword>
<dbReference type="AlphaFoldDB" id="A0A157ZXX5"/>
<feature type="transmembrane region" description="Helical" evidence="1">
    <location>
        <begin position="7"/>
        <end position="29"/>
    </location>
</feature>
<protein>
    <recommendedName>
        <fullName evidence="4">Polysaccharide biosynthesis protein</fullName>
    </recommendedName>
</protein>
<reference evidence="2" key="1">
    <citation type="submission" date="2016-01" db="EMBL/GenBank/DDBJ databases">
        <authorList>
            <person name="Peeters C."/>
        </authorList>
    </citation>
    <scope>NUCLEOTIDE SEQUENCE [LARGE SCALE GENOMIC DNA]</scope>
    <source>
        <strain evidence="2">LMG 29323</strain>
    </source>
</reference>
<dbReference type="Proteomes" id="UP000054911">
    <property type="component" value="Unassembled WGS sequence"/>
</dbReference>
<proteinExistence type="predicted"/>
<feature type="transmembrane region" description="Helical" evidence="1">
    <location>
        <begin position="310"/>
        <end position="330"/>
    </location>
</feature>
<feature type="transmembrane region" description="Helical" evidence="1">
    <location>
        <begin position="351"/>
        <end position="369"/>
    </location>
</feature>
<accession>A0A157ZXX5</accession>
<evidence type="ECO:0000313" key="2">
    <source>
        <dbReference type="EMBL" id="SAK50355.1"/>
    </source>
</evidence>
<sequence>MLKWRSWLGRVEALICTGMPGLYRVVVFASVQRVYSTMDLGLTASCMSLAQLAAFFSGIGWASLILVRVPMAADRRQAIDSFYSAATMAGTTAIAVCCASFVVAAVSPSAIDASSFALLLCGWSMYQLARHYFVACKSYRVAVLFDFALIGCSYVALCLCRAHGVPASAALAYALLAVSFCMFGAIGAPSRAALDHRFDVKGLQSGMTGFLSSGVNLLFVPIASLTCGAEFAGGFSLLSSITAVAVLLPRAVSMTQLPELAKLVASNKPIQSTLQTMHRTVRGSNGGVLGLNVVLVAVVVYSGADGINFHYRNALIIAGLLLSMQYAVAMSSAVPSNVMMLFEKAGAVARVNIKTTFAFAVACALLVWLGGTGGFLSVLAAAVVTAAIRNGLIAKLARRASESYARKILVL</sequence>
<feature type="transmembrane region" description="Helical" evidence="1">
    <location>
        <begin position="231"/>
        <end position="252"/>
    </location>
</feature>